<sequence>MLNDCKTSCIPCGLHQPRRNSYFDGKLLVARDFSDEQDYHRGHRQMHNALLHGTGTVCGLKLIEHPSETCRRDFIVVEPGLALDCCGQEIVVPKSALVRVADLVRADPDLQAALDGTAHLFVAIERCDAGAERMPVILPGCASEDGGAFGRIAEGYRFALFAAEARDVTPVKVPQNPRLDWVHTFSYEGGVPKAVHVNEGEALVQIATQDGIGARLLGYDRDTHDLDALVGGSKTVSDTASSREARLVFVAGAGFSGTVPNGIGIWRAAGLGGTAEPERVIPIKGTAARIAVSPSSGTLYVLELDGTASRLVSYSQAVIDAYLADGDASVLDGQPDLTFDHGFGAAGDAPGRGASMMEITRDGRFLALSSPVGAAKDRLYLIDTSKFREGGMTQGDAVASGYAPEAAERIDLVKWSFDDGYLYVVSREAASAQTILLTRYLLIDGEARLEKAGRGVKLVGTAYDIALAPTETRAYLLMADAEGVTRFTTVGLDAVKSQDAGPPPETGLSPDAFRIDGQGRSLALAGNGTRLYLAAAAAEETMPPHGLVAVIDIAEEDCGIHFRKPVQGCASCGTDQHRVVLGHVAGYVWPGEGRDLPRIRDPERASEGDLALDNFAFRPIVPSASTLKEVIDCILAQGVAEGPPGPRGDPGARGEDGVSGEDGKVVTQVTVATLNPNQPATASVADNGPGLTLTLGIPRGAAGQPGQPGTPGTGLAPGNPIVALSWQHAGMHWAGNRSKFTDVFREQGIAIAFEKPVIWKDFTGSEEAGRSMLIELELPLIDHDHGLVHWVTPQLWAHPIDNPVINGDFLESWDILDAADLTPGVCLRADEKFHLDLNLDPDLGFRVLLYGDFVRTEDGVAVDGTFLGGQLPTGASGGGSTFRSWFTLERD</sequence>
<dbReference type="EMBL" id="SUNI01000011">
    <property type="protein sequence ID" value="TJZ91305.1"/>
    <property type="molecule type" value="Genomic_DNA"/>
</dbReference>
<gene>
    <name evidence="2" type="ORF">FA743_12340</name>
</gene>
<evidence type="ECO:0000256" key="1">
    <source>
        <dbReference type="SAM" id="MobiDB-lite"/>
    </source>
</evidence>
<keyword evidence="3" id="KW-1185">Reference proteome</keyword>
<name>A0A4U0R8G0_9RHOB</name>
<dbReference type="Proteomes" id="UP000309747">
    <property type="component" value="Unassembled WGS sequence"/>
</dbReference>
<reference evidence="2 3" key="1">
    <citation type="submission" date="2019-04" db="EMBL/GenBank/DDBJ databases">
        <authorList>
            <person name="Li J."/>
        </authorList>
    </citation>
    <scope>NUCLEOTIDE SEQUENCE [LARGE SCALE GENOMIC DNA]</scope>
    <source>
        <strain evidence="2 3">KCTC 42687</strain>
    </source>
</reference>
<keyword evidence="2" id="KW-0176">Collagen</keyword>
<protein>
    <submittedName>
        <fullName evidence="2">Collagen-like protein</fullName>
    </submittedName>
</protein>
<organism evidence="2 3">
    <name type="scientific">Paracoccus gahaiensis</name>
    <dbReference type="NCBI Taxonomy" id="1706839"/>
    <lineage>
        <taxon>Bacteria</taxon>
        <taxon>Pseudomonadati</taxon>
        <taxon>Pseudomonadota</taxon>
        <taxon>Alphaproteobacteria</taxon>
        <taxon>Rhodobacterales</taxon>
        <taxon>Paracoccaceae</taxon>
        <taxon>Paracoccus</taxon>
    </lineage>
</organism>
<dbReference type="SUPFAM" id="SSF82171">
    <property type="entry name" value="DPP6 N-terminal domain-like"/>
    <property type="match status" value="1"/>
</dbReference>
<comment type="caution">
    <text evidence="2">The sequence shown here is derived from an EMBL/GenBank/DDBJ whole genome shotgun (WGS) entry which is preliminary data.</text>
</comment>
<evidence type="ECO:0000313" key="2">
    <source>
        <dbReference type="EMBL" id="TJZ91305.1"/>
    </source>
</evidence>
<accession>A0A4U0R8G0</accession>
<evidence type="ECO:0000313" key="3">
    <source>
        <dbReference type="Proteomes" id="UP000309747"/>
    </source>
</evidence>
<dbReference type="OrthoDB" id="8477160at2"/>
<proteinExistence type="predicted"/>
<dbReference type="AlphaFoldDB" id="A0A4U0R8G0"/>
<dbReference type="RefSeq" id="WP_136886409.1">
    <property type="nucleotide sequence ID" value="NZ_SUNI01000011.1"/>
</dbReference>
<dbReference type="InterPro" id="IPR015943">
    <property type="entry name" value="WD40/YVTN_repeat-like_dom_sf"/>
</dbReference>
<feature type="region of interest" description="Disordered" evidence="1">
    <location>
        <begin position="639"/>
        <end position="661"/>
    </location>
</feature>
<feature type="compositionally biased region" description="Basic and acidic residues" evidence="1">
    <location>
        <begin position="650"/>
        <end position="661"/>
    </location>
</feature>
<dbReference type="Gene3D" id="2.130.10.10">
    <property type="entry name" value="YVTN repeat-like/Quinoprotein amine dehydrogenase"/>
    <property type="match status" value="1"/>
</dbReference>